<dbReference type="AlphaFoldDB" id="H6SP89"/>
<dbReference type="InterPro" id="IPR036376">
    <property type="entry name" value="RuBisCO_lsu_C_sf"/>
</dbReference>
<dbReference type="Pfam" id="PF00016">
    <property type="entry name" value="RuBisCO_large"/>
    <property type="match status" value="1"/>
</dbReference>
<dbReference type="SFLD" id="SFLDS00014">
    <property type="entry name" value="RuBisCO"/>
    <property type="match status" value="1"/>
</dbReference>
<accession>H6SP89</accession>
<dbReference type="PANTHER" id="PTHR42704">
    <property type="entry name" value="RIBULOSE BISPHOSPHATE CARBOXYLASE"/>
    <property type="match status" value="1"/>
</dbReference>
<dbReference type="Gene3D" id="3.20.20.110">
    <property type="entry name" value="Ribulose bisphosphate carboxylase, large subunit, C-terminal domain"/>
    <property type="match status" value="1"/>
</dbReference>
<dbReference type="InterPro" id="IPR036422">
    <property type="entry name" value="RuBisCO_lsu_N_sf"/>
</dbReference>
<feature type="domain" description="Ribulose bisphosphate carboxylase large subunit C-terminal" evidence="1">
    <location>
        <begin position="130"/>
        <end position="346"/>
    </location>
</feature>
<organism evidence="2 3">
    <name type="scientific">Pararhodospirillum photometricum DSM 122</name>
    <dbReference type="NCBI Taxonomy" id="1150469"/>
    <lineage>
        <taxon>Bacteria</taxon>
        <taxon>Pseudomonadati</taxon>
        <taxon>Pseudomonadota</taxon>
        <taxon>Alphaproteobacteria</taxon>
        <taxon>Rhodospirillales</taxon>
        <taxon>Rhodospirillaceae</taxon>
        <taxon>Pararhodospirillum</taxon>
    </lineage>
</organism>
<dbReference type="Gene3D" id="3.30.70.150">
    <property type="entry name" value="RuBisCO large subunit, N-terminal domain"/>
    <property type="match status" value="1"/>
</dbReference>
<dbReference type="HOGENOM" id="CLU_031450_3_1_5"/>
<keyword evidence="2" id="KW-0456">Lyase</keyword>
<dbReference type="GO" id="GO:0016984">
    <property type="term" value="F:ribulose-bisphosphate carboxylase activity"/>
    <property type="evidence" value="ECO:0007669"/>
    <property type="project" value="UniProtKB-EC"/>
</dbReference>
<dbReference type="InterPro" id="IPR000685">
    <property type="entry name" value="RuBisCO_lsu_C"/>
</dbReference>
<reference evidence="2 3" key="1">
    <citation type="submission" date="2012-02" db="EMBL/GenBank/DDBJ databases">
        <title>Shotgun genome sequence of Phaeospirillum photometricum DSM 122.</title>
        <authorList>
            <person name="Duquesne K."/>
            <person name="Sturgis J."/>
        </authorList>
    </citation>
    <scope>NUCLEOTIDE SEQUENCE [LARGE SCALE GENOMIC DNA]</scope>
    <source>
        <strain evidence="3">DSM122</strain>
    </source>
</reference>
<keyword evidence="3" id="KW-1185">Reference proteome</keyword>
<dbReference type="SFLD" id="SFLDG00301">
    <property type="entry name" value="RuBisCO-like_proteins"/>
    <property type="match status" value="1"/>
</dbReference>
<evidence type="ECO:0000259" key="1">
    <source>
        <dbReference type="Pfam" id="PF00016"/>
    </source>
</evidence>
<dbReference type="InterPro" id="IPR033966">
    <property type="entry name" value="RuBisCO"/>
</dbReference>
<sequence>MGLGMTSRITAIYHVTATAATIESRAQGIAVEQSVEMPLAAIDDPRVLEEIVGQVQSITDLGQGVYEVRIGLAVETTGLEAGQLINMLYGNTSIQDDTVLWDAEFPEEVFAAFKGPNVGLEGLRADKAPGRAMTCGALKPQGLPVARLADLARRFADAGPDFIKDDHGHADQAFSPYAERVPAIARAVRESNARTGFKTRYLPSLNGNLDQMRAQIRLGQAEGLDTFMIAPMIAGFSTFHTLVRENPTTAFFSHPTMTGASRIAPAFLHGKLFRLLGADAVIYTNHGGRFGFTRETCRAIARNATKPWGGLKGAVPVPAGGMTQDRVPEMVECYGADVILLIGGGLLLARERLTEETRAFVEAVAALPAPPGPGAEEVA</sequence>
<gene>
    <name evidence="2" type="ORF">RSPPHO_02788</name>
</gene>
<dbReference type="PANTHER" id="PTHR42704:SF17">
    <property type="entry name" value="RIBULOSE BISPHOSPHATE CARBOXYLASE LARGE CHAIN"/>
    <property type="match status" value="1"/>
</dbReference>
<dbReference type="GO" id="GO:0015977">
    <property type="term" value="P:carbon fixation"/>
    <property type="evidence" value="ECO:0007669"/>
    <property type="project" value="InterPro"/>
</dbReference>
<dbReference type="CDD" id="cd08210">
    <property type="entry name" value="RLP_RrRLP"/>
    <property type="match status" value="1"/>
</dbReference>
<dbReference type="EC" id="4.1.1.39" evidence="2"/>
<dbReference type="EMBL" id="HE663493">
    <property type="protein sequence ID" value="CCG09414.1"/>
    <property type="molecule type" value="Genomic_DNA"/>
</dbReference>
<name>H6SP89_PARPM</name>
<dbReference type="SUPFAM" id="SSF51649">
    <property type="entry name" value="RuBisCo, C-terminal domain"/>
    <property type="match status" value="1"/>
</dbReference>
<protein>
    <submittedName>
        <fullName evidence="2">Ribulose 1,5-bisphosphate carboxylase large subunit</fullName>
        <ecNumber evidence="2">4.1.1.39</ecNumber>
    </submittedName>
</protein>
<dbReference type="STRING" id="1150469.RSPPHO_02788"/>
<evidence type="ECO:0000313" key="3">
    <source>
        <dbReference type="Proteomes" id="UP000033220"/>
    </source>
</evidence>
<dbReference type="SUPFAM" id="SSF54966">
    <property type="entry name" value="RuBisCO, large subunit, small (N-terminal) domain"/>
    <property type="match status" value="1"/>
</dbReference>
<evidence type="ECO:0000313" key="2">
    <source>
        <dbReference type="EMBL" id="CCG09414.1"/>
    </source>
</evidence>
<dbReference type="GO" id="GO:0000287">
    <property type="term" value="F:magnesium ion binding"/>
    <property type="evidence" value="ECO:0007669"/>
    <property type="project" value="InterPro"/>
</dbReference>
<proteinExistence type="predicted"/>
<dbReference type="KEGG" id="rpm:RSPPHO_02788"/>
<dbReference type="eggNOG" id="COG1850">
    <property type="taxonomic scope" value="Bacteria"/>
</dbReference>
<dbReference type="Proteomes" id="UP000033220">
    <property type="component" value="Chromosome DSM 122"/>
</dbReference>
<dbReference type="PATRIC" id="fig|1150469.3.peg.3156"/>